<gene>
    <name evidence="1" type="ORF">HCN50_29710</name>
</gene>
<accession>A0A7Y4H9Y3</accession>
<evidence type="ECO:0000313" key="1">
    <source>
        <dbReference type="EMBL" id="NOJ50366.1"/>
    </source>
</evidence>
<protein>
    <submittedName>
        <fullName evidence="1">Uncharacterized protein</fullName>
    </submittedName>
</protein>
<name>A0A7Y4H9Y3_9BRAD</name>
<dbReference type="AlphaFoldDB" id="A0A7Y4H9Y3"/>
<dbReference type="RefSeq" id="WP_171713411.1">
    <property type="nucleotide sequence ID" value="NZ_JAAVLW010000011.1"/>
</dbReference>
<dbReference type="Proteomes" id="UP000528734">
    <property type="component" value="Unassembled WGS sequence"/>
</dbReference>
<comment type="caution">
    <text evidence="1">The sequence shown here is derived from an EMBL/GenBank/DDBJ whole genome shotgun (WGS) entry which is preliminary data.</text>
</comment>
<keyword evidence="2" id="KW-1185">Reference proteome</keyword>
<organism evidence="1 2">
    <name type="scientific">Bradyrhizobium archetypum</name>
    <dbReference type="NCBI Taxonomy" id="2721160"/>
    <lineage>
        <taxon>Bacteria</taxon>
        <taxon>Pseudomonadati</taxon>
        <taxon>Pseudomonadota</taxon>
        <taxon>Alphaproteobacteria</taxon>
        <taxon>Hyphomicrobiales</taxon>
        <taxon>Nitrobacteraceae</taxon>
        <taxon>Bradyrhizobium</taxon>
    </lineage>
</organism>
<reference evidence="1 2" key="1">
    <citation type="submission" date="2020-03" db="EMBL/GenBank/DDBJ databases">
        <title>Bradyrhizobium diversity isolated from nodules of Muelleranthus trifoliolatus.</title>
        <authorList>
            <person name="Klepa M."/>
            <person name="Helene L."/>
            <person name="Hungria M."/>
        </authorList>
    </citation>
    <scope>NUCLEOTIDE SEQUENCE [LARGE SCALE GENOMIC DNA]</scope>
    <source>
        <strain evidence="1 2">WSM 1744</strain>
    </source>
</reference>
<dbReference type="EMBL" id="JAAVLW010000011">
    <property type="protein sequence ID" value="NOJ50366.1"/>
    <property type="molecule type" value="Genomic_DNA"/>
</dbReference>
<evidence type="ECO:0000313" key="2">
    <source>
        <dbReference type="Proteomes" id="UP000528734"/>
    </source>
</evidence>
<proteinExistence type="predicted"/>
<sequence length="64" mass="7493">MNTPDQDVVLQAMEDARRILGEYIALRPNDATRTVHRLIAVLDREEVVHALNRMKLRRTIRLVE</sequence>